<protein>
    <submittedName>
        <fullName evidence="11">Unannotated protein</fullName>
    </submittedName>
</protein>
<feature type="domain" description="Nitrite/Sulfite reductase ferredoxin-like" evidence="10">
    <location>
        <begin position="90"/>
        <end position="152"/>
    </location>
</feature>
<organism evidence="11">
    <name type="scientific">freshwater metagenome</name>
    <dbReference type="NCBI Taxonomy" id="449393"/>
    <lineage>
        <taxon>unclassified sequences</taxon>
        <taxon>metagenomes</taxon>
        <taxon>ecological metagenomes</taxon>
    </lineage>
</organism>
<dbReference type="PANTHER" id="PTHR32439:SF0">
    <property type="entry name" value="FERREDOXIN--NITRITE REDUCTASE, CHLOROPLASTIC"/>
    <property type="match status" value="1"/>
</dbReference>
<gene>
    <name evidence="11" type="ORF">UFOPK3610_00735</name>
</gene>
<feature type="compositionally biased region" description="Polar residues" evidence="8">
    <location>
        <begin position="1"/>
        <end position="14"/>
    </location>
</feature>
<dbReference type="Pfam" id="PF03460">
    <property type="entry name" value="NIR_SIR_ferr"/>
    <property type="match status" value="2"/>
</dbReference>
<dbReference type="Gene3D" id="3.30.413.10">
    <property type="entry name" value="Sulfite Reductase Hemoprotein, domain 1"/>
    <property type="match status" value="2"/>
</dbReference>
<dbReference type="GO" id="GO:0020037">
    <property type="term" value="F:heme binding"/>
    <property type="evidence" value="ECO:0007669"/>
    <property type="project" value="InterPro"/>
</dbReference>
<evidence type="ECO:0000259" key="9">
    <source>
        <dbReference type="Pfam" id="PF01077"/>
    </source>
</evidence>
<evidence type="ECO:0000256" key="7">
    <source>
        <dbReference type="ARBA" id="ARBA00023014"/>
    </source>
</evidence>
<dbReference type="AlphaFoldDB" id="A0A6J7GQP9"/>
<dbReference type="InterPro" id="IPR006066">
    <property type="entry name" value="NO2/SO3_Rdtase_FeS/sirohaem_BS"/>
</dbReference>
<evidence type="ECO:0000256" key="4">
    <source>
        <dbReference type="ARBA" id="ARBA00022723"/>
    </source>
</evidence>
<dbReference type="GO" id="GO:0016491">
    <property type="term" value="F:oxidoreductase activity"/>
    <property type="evidence" value="ECO:0007669"/>
    <property type="project" value="UniProtKB-KW"/>
</dbReference>
<dbReference type="InterPro" id="IPR006067">
    <property type="entry name" value="NO2/SO3_Rdtase_4Fe4S_dom"/>
</dbReference>
<feature type="domain" description="Nitrite/Sulfite reductase ferredoxin-like" evidence="10">
    <location>
        <begin position="337"/>
        <end position="402"/>
    </location>
</feature>
<accession>A0A6J7GQP9</accession>
<dbReference type="EMBL" id="CAFBMR010000020">
    <property type="protein sequence ID" value="CAB4910172.1"/>
    <property type="molecule type" value="Genomic_DNA"/>
</dbReference>
<evidence type="ECO:0000313" key="11">
    <source>
        <dbReference type="EMBL" id="CAB4910172.1"/>
    </source>
</evidence>
<keyword evidence="5" id="KW-0560">Oxidoreductase</keyword>
<evidence type="ECO:0000256" key="2">
    <source>
        <dbReference type="ARBA" id="ARBA00022485"/>
    </source>
</evidence>
<dbReference type="GO" id="GO:0051539">
    <property type="term" value="F:4 iron, 4 sulfur cluster binding"/>
    <property type="evidence" value="ECO:0007669"/>
    <property type="project" value="UniProtKB-KW"/>
</dbReference>
<evidence type="ECO:0000256" key="1">
    <source>
        <dbReference type="ARBA" id="ARBA00010429"/>
    </source>
</evidence>
<dbReference type="InterPro" id="IPR036136">
    <property type="entry name" value="Nit/Sulf_reduc_fer-like_dom_sf"/>
</dbReference>
<keyword evidence="4" id="KW-0479">Metal-binding</keyword>
<dbReference type="Pfam" id="PF01077">
    <property type="entry name" value="NIR_SIR"/>
    <property type="match status" value="2"/>
</dbReference>
<dbReference type="SUPFAM" id="SSF56014">
    <property type="entry name" value="Nitrite and sulphite reductase 4Fe-4S domain-like"/>
    <property type="match status" value="2"/>
</dbReference>
<feature type="domain" description="Nitrite/sulphite reductase 4Fe-4S" evidence="9">
    <location>
        <begin position="413"/>
        <end position="542"/>
    </location>
</feature>
<keyword evidence="6" id="KW-0408">Iron</keyword>
<keyword evidence="2" id="KW-0004">4Fe-4S</keyword>
<sequence length="557" mass="60870">MSPSATTATKSHGQWINDRDPLNANEVMKAEDDGLNVRARVEEIYAKEGFDSIPDSDLRGRLRWWGLYTQRKPGIPGGKTGILEPHELDDSLFMLRVRSDGGALSVEQARVIGTISTEFGQGTADISDRQNIQLHHIRIEDMPEIWKRLEAVGLSTTEACGDTPRVVLGSPVAGVDEAEIIDGTPAIREIVARYVGDPAFSNLPRKFKSAVSGSPWLDVVHEVNDVSFVGVVHPEHGPGFDVWVGGGLSTNPRLAERLGTWVPLDEVPEVWAGVISIFRDYGYRRLRTKARLKFLLADWGAAKFRDVLETEYLERKLIDGPAPAEPAGGRRDHVGVHAQKDGRVYVGATPTVGRIGGEHLTALAQLTESFGSDRIRLTANQKVVILDIPKERASEFVTALRAIGLEAEPSTFRRSAMACTGIEFCKLAIVETKATAAAAVAELEKRLPHFNEPLALHINGCPNSCARFQIADIGLKGALVTDDNGNQIEGFQVHLGGSLGGLDDDTSDFGRKPRGLRVTADELPDLVERLVTTFEVQRTQGESFAQWAVRADEDSLR</sequence>
<dbReference type="InterPro" id="IPR051329">
    <property type="entry name" value="NIR_SIR_4Fe-4S"/>
</dbReference>
<dbReference type="InterPro" id="IPR005117">
    <property type="entry name" value="NiRdtase/SiRdtase_haem-b_fer"/>
</dbReference>
<name>A0A6J7GQP9_9ZZZZ</name>
<keyword evidence="3" id="KW-0349">Heme</keyword>
<proteinExistence type="inferred from homology"/>
<evidence type="ECO:0000256" key="8">
    <source>
        <dbReference type="SAM" id="MobiDB-lite"/>
    </source>
</evidence>
<dbReference type="SUPFAM" id="SSF55124">
    <property type="entry name" value="Nitrite/Sulfite reductase N-terminal domain-like"/>
    <property type="match status" value="2"/>
</dbReference>
<dbReference type="GO" id="GO:0046872">
    <property type="term" value="F:metal ion binding"/>
    <property type="evidence" value="ECO:0007669"/>
    <property type="project" value="UniProtKB-KW"/>
</dbReference>
<dbReference type="InterPro" id="IPR045854">
    <property type="entry name" value="NO2/SO3_Rdtase_4Fe4S_sf"/>
</dbReference>
<feature type="domain" description="Nitrite/sulphite reductase 4Fe-4S" evidence="9">
    <location>
        <begin position="160"/>
        <end position="316"/>
    </location>
</feature>
<comment type="similarity">
    <text evidence="1">Belongs to the nitrite and sulfite reductase 4Fe-4S domain family.</text>
</comment>
<keyword evidence="7" id="KW-0411">Iron-sulfur</keyword>
<evidence type="ECO:0000256" key="3">
    <source>
        <dbReference type="ARBA" id="ARBA00022617"/>
    </source>
</evidence>
<evidence type="ECO:0000256" key="6">
    <source>
        <dbReference type="ARBA" id="ARBA00023004"/>
    </source>
</evidence>
<dbReference type="PROSITE" id="PS00365">
    <property type="entry name" value="NIR_SIR"/>
    <property type="match status" value="1"/>
</dbReference>
<dbReference type="Gene3D" id="3.90.480.20">
    <property type="match status" value="1"/>
</dbReference>
<feature type="region of interest" description="Disordered" evidence="8">
    <location>
        <begin position="1"/>
        <end position="22"/>
    </location>
</feature>
<dbReference type="FunFam" id="3.30.413.10:FF:000009">
    <property type="entry name" value="Sulfite reductase [ferredoxin]"/>
    <property type="match status" value="1"/>
</dbReference>
<evidence type="ECO:0000259" key="10">
    <source>
        <dbReference type="Pfam" id="PF03460"/>
    </source>
</evidence>
<dbReference type="PANTHER" id="PTHR32439">
    <property type="entry name" value="FERREDOXIN--NITRITE REDUCTASE, CHLOROPLASTIC"/>
    <property type="match status" value="1"/>
</dbReference>
<evidence type="ECO:0000256" key="5">
    <source>
        <dbReference type="ARBA" id="ARBA00023002"/>
    </source>
</evidence>
<reference evidence="11" key="1">
    <citation type="submission" date="2020-05" db="EMBL/GenBank/DDBJ databases">
        <authorList>
            <person name="Chiriac C."/>
            <person name="Salcher M."/>
            <person name="Ghai R."/>
            <person name="Kavagutti S V."/>
        </authorList>
    </citation>
    <scope>NUCLEOTIDE SEQUENCE</scope>
</reference>
<dbReference type="PRINTS" id="PR00397">
    <property type="entry name" value="SIROHAEM"/>
</dbReference>